<evidence type="ECO:0000313" key="2">
    <source>
        <dbReference type="EMBL" id="KAK0531230.1"/>
    </source>
</evidence>
<keyword evidence="3" id="KW-1185">Reference proteome</keyword>
<reference evidence="2" key="1">
    <citation type="journal article" date="2023" name="PhytoFront">
        <title>Draft Genome Resources of Seven Strains of Tilletia horrida, Causal Agent of Kernel Smut of Rice.</title>
        <authorList>
            <person name="Khanal S."/>
            <person name="Antony Babu S."/>
            <person name="Zhou X.G."/>
        </authorList>
    </citation>
    <scope>NUCLEOTIDE SEQUENCE</scope>
    <source>
        <strain evidence="2">TX3</strain>
    </source>
</reference>
<feature type="compositionally biased region" description="Low complexity" evidence="1">
    <location>
        <begin position="24"/>
        <end position="36"/>
    </location>
</feature>
<dbReference type="AlphaFoldDB" id="A0AAN6JKY4"/>
<dbReference type="Proteomes" id="UP001176521">
    <property type="component" value="Unassembled WGS sequence"/>
</dbReference>
<feature type="region of interest" description="Disordered" evidence="1">
    <location>
        <begin position="1"/>
        <end position="87"/>
    </location>
</feature>
<feature type="compositionally biased region" description="Low complexity" evidence="1">
    <location>
        <begin position="71"/>
        <end position="87"/>
    </location>
</feature>
<feature type="region of interest" description="Disordered" evidence="1">
    <location>
        <begin position="447"/>
        <end position="496"/>
    </location>
</feature>
<protein>
    <submittedName>
        <fullName evidence="2">Uncharacterized protein</fullName>
    </submittedName>
</protein>
<proteinExistence type="predicted"/>
<sequence length="541" mass="56699">MATSAEPPHKKQRRALSIDRADGESSAGGDADGSAALLVAPPSHPAAGEATEDASFASLITSAAQQGQQISADSNGDGSNDNADGAGITTHEANQYAHILLAQAAESSARMIEQGTAEQEHAPAPSSNEVEHPAHTHEQAHTHTHTHDAFLLGQLPEQEMAAAPAPDTFTGHGLPLARLSHSRLEELDLLLLQISHSHEPRRYGLVCRQCKTAVKPNQLAAHLTRKDAHTNFKAKTKRAMIAKTQVAELVDIIHALLQEVGVNPNDALGGTGSSSLLSFNDFFGPIANSTLPRPALPSLEIKRAAKCQRCFKLVSRTHKKAHRTEDHPDEPKDQVPFEDVRVQELARNGGVLFQIFEEGDAHLHGHGEHELVVDRGLQQHHQQQHHTMEGSGASLAQSAAEQALADHDHRAALSTVLSAITGVTSTENGSDNLNDSTNHHHALIDDSSQTASSAGIAADHLAPPPPAPSAANELESTLQHAGAAVHGGKEPGGVNAHADALADDLTHAADASDPALLSRAAAAAAAAAAAMAEHDARAEAA</sequence>
<feature type="region of interest" description="Disordered" evidence="1">
    <location>
        <begin position="316"/>
        <end position="335"/>
    </location>
</feature>
<evidence type="ECO:0000313" key="3">
    <source>
        <dbReference type="Proteomes" id="UP001176521"/>
    </source>
</evidence>
<feature type="region of interest" description="Disordered" evidence="1">
    <location>
        <begin position="377"/>
        <end position="403"/>
    </location>
</feature>
<comment type="caution">
    <text evidence="2">The sequence shown here is derived from an EMBL/GenBank/DDBJ whole genome shotgun (WGS) entry which is preliminary data.</text>
</comment>
<accession>A0AAN6JKY4</accession>
<dbReference type="EMBL" id="JAPDMQ010000191">
    <property type="protein sequence ID" value="KAK0531230.1"/>
    <property type="molecule type" value="Genomic_DNA"/>
</dbReference>
<feature type="region of interest" description="Disordered" evidence="1">
    <location>
        <begin position="109"/>
        <end position="146"/>
    </location>
</feature>
<organism evidence="2 3">
    <name type="scientific">Tilletia horrida</name>
    <dbReference type="NCBI Taxonomy" id="155126"/>
    <lineage>
        <taxon>Eukaryota</taxon>
        <taxon>Fungi</taxon>
        <taxon>Dikarya</taxon>
        <taxon>Basidiomycota</taxon>
        <taxon>Ustilaginomycotina</taxon>
        <taxon>Exobasidiomycetes</taxon>
        <taxon>Tilletiales</taxon>
        <taxon>Tilletiaceae</taxon>
        <taxon>Tilletia</taxon>
    </lineage>
</organism>
<feature type="compositionally biased region" description="Polar residues" evidence="1">
    <location>
        <begin position="58"/>
        <end position="70"/>
    </location>
</feature>
<feature type="compositionally biased region" description="Basic and acidic residues" evidence="1">
    <location>
        <begin position="323"/>
        <end position="335"/>
    </location>
</feature>
<feature type="compositionally biased region" description="Basic and acidic residues" evidence="1">
    <location>
        <begin position="129"/>
        <end position="146"/>
    </location>
</feature>
<name>A0AAN6JKY4_9BASI</name>
<gene>
    <name evidence="2" type="ORF">OC842_003673</name>
</gene>
<feature type="compositionally biased region" description="Low complexity" evidence="1">
    <location>
        <begin position="389"/>
        <end position="403"/>
    </location>
</feature>
<evidence type="ECO:0000256" key="1">
    <source>
        <dbReference type="SAM" id="MobiDB-lite"/>
    </source>
</evidence>